<reference evidence="2 3" key="1">
    <citation type="submission" date="2020-03" db="EMBL/GenBank/DDBJ databases">
        <title>Genome sequence of strain Massilia sp. TW-1.</title>
        <authorList>
            <person name="Chaudhary D.K."/>
        </authorList>
    </citation>
    <scope>NUCLEOTIDE SEQUENCE [LARGE SCALE GENOMIC DNA]</scope>
    <source>
        <strain evidence="2 3">TW-1</strain>
    </source>
</reference>
<evidence type="ECO:0000256" key="1">
    <source>
        <dbReference type="SAM" id="SignalP"/>
    </source>
</evidence>
<keyword evidence="1" id="KW-0732">Signal</keyword>
<feature type="chain" id="PRO_5045657145" evidence="1">
    <location>
        <begin position="25"/>
        <end position="72"/>
    </location>
</feature>
<organism evidence="2 3">
    <name type="scientific">Telluria antibiotica</name>
    <dbReference type="NCBI Taxonomy" id="2717319"/>
    <lineage>
        <taxon>Bacteria</taxon>
        <taxon>Pseudomonadati</taxon>
        <taxon>Pseudomonadota</taxon>
        <taxon>Betaproteobacteria</taxon>
        <taxon>Burkholderiales</taxon>
        <taxon>Oxalobacteraceae</taxon>
        <taxon>Telluria group</taxon>
        <taxon>Telluria</taxon>
    </lineage>
</organism>
<dbReference type="Proteomes" id="UP000716322">
    <property type="component" value="Unassembled WGS sequence"/>
</dbReference>
<keyword evidence="3" id="KW-1185">Reference proteome</keyword>
<accession>A0ABX0P687</accession>
<protein>
    <submittedName>
        <fullName evidence="2">Uncharacterized protein</fullName>
    </submittedName>
</protein>
<dbReference type="RefSeq" id="WP_166856562.1">
    <property type="nucleotide sequence ID" value="NZ_JAAQOM010000002.1"/>
</dbReference>
<evidence type="ECO:0000313" key="2">
    <source>
        <dbReference type="EMBL" id="NIA52711.1"/>
    </source>
</evidence>
<comment type="caution">
    <text evidence="2">The sequence shown here is derived from an EMBL/GenBank/DDBJ whole genome shotgun (WGS) entry which is preliminary data.</text>
</comment>
<dbReference type="EMBL" id="JAAQOM010000002">
    <property type="protein sequence ID" value="NIA52711.1"/>
    <property type="molecule type" value="Genomic_DNA"/>
</dbReference>
<gene>
    <name evidence="2" type="ORF">HAV22_03455</name>
</gene>
<sequence length="72" mass="7635">MNVIKHMEAAFLVALSLAAVSSVAVDRMQPAQAATQAVAITAGIPVVHVTAKRLTPAEKQQMLALERVRSRA</sequence>
<evidence type="ECO:0000313" key="3">
    <source>
        <dbReference type="Proteomes" id="UP000716322"/>
    </source>
</evidence>
<proteinExistence type="predicted"/>
<feature type="signal peptide" evidence="1">
    <location>
        <begin position="1"/>
        <end position="24"/>
    </location>
</feature>
<name>A0ABX0P687_9BURK</name>